<dbReference type="EMBL" id="FNUS01000005">
    <property type="protein sequence ID" value="SEG38469.1"/>
    <property type="molecule type" value="Genomic_DNA"/>
</dbReference>
<name>A0A1H5ZPX9_9FLAO</name>
<evidence type="ECO:0000313" key="2">
    <source>
        <dbReference type="Proteomes" id="UP000236738"/>
    </source>
</evidence>
<dbReference type="Proteomes" id="UP000236738">
    <property type="component" value="Unassembled WGS sequence"/>
</dbReference>
<dbReference type="AlphaFoldDB" id="A0A1H5ZPX9"/>
<evidence type="ECO:0008006" key="3">
    <source>
        <dbReference type="Google" id="ProtNLM"/>
    </source>
</evidence>
<dbReference type="OrthoDB" id="9814627at2"/>
<sequence length="1079" mass="119970">MRNKHFLSLTTTIFGLFTIFGQTTSYTYDKISQITSPPSQEAYNLGTYGEVPLGLSTGAPNVSIPLSGISSNGVSVQYSASYSSNGLQVDELGGALGLGWQLIGGGVITRTVKDLPDEETTTSHFPEMNIKAELDQGNVNAFQYLQDITDSGVDSEPDIYNFSFNGRSGKFIFDNNKNIHEFSQTNLKIERLDEPGIGVCFKITDEQGNIYLFKDVETSLFLKSTGGSTPSTNTSAWYLSEIIPTAGKPINFTYENNDYEYTASISQNLNLPYDLLLIHGFTSGISNYPPNPYLSEPFENRLYIHGKAISEITIPDGISLKFTYDTIANSPKRLKSIVKKQGNSILDNYSTEYLTTANNRTFLTKINNTTKNQNYTFSYINPEAFPLRLSNSQDLYGYFNGVSNSNLIPRSVALLYPTTGLLINSLADRSSDVNFNKIGLLNKIIYPTKGYSLLEYEGNNENTSAVISSINYDPQHILYWDEDLDAITDSEGVQTIINGPFSKTFSSDIVFNLYNKSSLSSCGGGFPDHYRTKVRITKEDGTYNQVIVLPDNDSPIKVNLSAGNYTFSLEPSPGLFCVNTSVAFGYLVPDKFNIQYSTTQTKTGSVGSRLLSSKKYDFGGALLGEQYYYYEGFNYLYPLDFISYKAELMGPDGYGYGFKFVGTSMNINSGEQKILINPQNSFVFDKVSISEGGANYQKGGEVHYFRQQADHPNSIISGFQANDYKIYSYDSDLNGQESKTEIIDQNKSVLKRIEYDYSERSTLEKPFYSIVAHDYYARLTGGLDPTHMVVNGVGSYDPLYNVEVMQYNINSFNKFLQRETTTDYLNGSPLITTTEYFYNNLAHYQQTSQKRTFPDGTILQSDYQYAQEKGNQYLIGKNMVGIPLQTTVTKNNVGVSSVETKYPISQTEASTKTNGLPLPMSAISYSLQIPGSSSTPTTEVTYDQYDAKGNLLQYTTKAGIPVAIIWGYNQTQPIAKIEGATYAQVSSLATQLITASDLDAADPTKESDLISALDNFRKNSAMANYQISTYTYDPLIGVTSITPPSGIREIYKYDAANRLQSVKDVNGNILKEYKYNYKP</sequence>
<evidence type="ECO:0000313" key="1">
    <source>
        <dbReference type="EMBL" id="SEG38469.1"/>
    </source>
</evidence>
<dbReference type="RefSeq" id="WP_103914023.1">
    <property type="nucleotide sequence ID" value="NZ_FNUS01000005.1"/>
</dbReference>
<organism evidence="1 2">
    <name type="scientific">Halpernia humi</name>
    <dbReference type="NCBI Taxonomy" id="493375"/>
    <lineage>
        <taxon>Bacteria</taxon>
        <taxon>Pseudomonadati</taxon>
        <taxon>Bacteroidota</taxon>
        <taxon>Flavobacteriia</taxon>
        <taxon>Flavobacteriales</taxon>
        <taxon>Weeksellaceae</taxon>
        <taxon>Chryseobacterium group</taxon>
        <taxon>Halpernia</taxon>
    </lineage>
</organism>
<protein>
    <recommendedName>
        <fullName evidence="3">YD repeat-containing protein</fullName>
    </recommendedName>
</protein>
<keyword evidence="2" id="KW-1185">Reference proteome</keyword>
<accession>A0A1H5ZPX9</accession>
<gene>
    <name evidence="1" type="ORF">SAMN05421847_2141</name>
</gene>
<reference evidence="2" key="1">
    <citation type="submission" date="2016-10" db="EMBL/GenBank/DDBJ databases">
        <authorList>
            <person name="Varghese N."/>
            <person name="Submissions S."/>
        </authorList>
    </citation>
    <scope>NUCLEOTIDE SEQUENCE [LARGE SCALE GENOMIC DNA]</scope>
    <source>
        <strain evidence="2">DSM 21580</strain>
    </source>
</reference>
<proteinExistence type="predicted"/>